<gene>
    <name evidence="1" type="ORF">An05g01550</name>
</gene>
<organism evidence="1">
    <name type="scientific">Aspergillus niger</name>
    <dbReference type="NCBI Taxonomy" id="5061"/>
    <lineage>
        <taxon>Eukaryota</taxon>
        <taxon>Fungi</taxon>
        <taxon>Dikarya</taxon>
        <taxon>Ascomycota</taxon>
        <taxon>Pezizomycotina</taxon>
        <taxon>Eurotiomycetes</taxon>
        <taxon>Eurotiomycetidae</taxon>
        <taxon>Eurotiales</taxon>
        <taxon>Aspergillaceae</taxon>
        <taxon>Aspergillus</taxon>
        <taxon>Aspergillus subgen. Circumdati</taxon>
    </lineage>
</organism>
<dbReference type="VEuPathDB" id="FungiDB:An05g01550"/>
<proteinExistence type="predicted"/>
<dbReference type="RefSeq" id="XP_059606073.1">
    <property type="nucleotide sequence ID" value="XM_059747923.1"/>
</dbReference>
<dbReference type="KEGG" id="ang:An05g01550"/>
<name>A0AAJ8C010_ASPNG</name>
<sequence>MPLASPDTLLTRGHTKCPGEVRPLCAANHHHTSISVRPSCTLGNLAVNQEQLENLLLFGPFSLYYGSGDSVHTQHHFPAGWLNGGSSGVGKAGAGQIMNWLKSSIAIDAGSTKICVMVAGNALPQWN</sequence>
<reference evidence="1" key="1">
    <citation type="submission" date="2025-02" db="EMBL/GenBank/DDBJ databases">
        <authorList>
            <consortium name="NCBI Genome Project"/>
        </authorList>
    </citation>
    <scope>NUCLEOTIDE SEQUENCE</scope>
</reference>
<dbReference type="GeneID" id="84591139"/>
<accession>A0AAJ8C010</accession>
<reference evidence="1" key="2">
    <citation type="submission" date="2025-08" db="UniProtKB">
        <authorList>
            <consortium name="RefSeq"/>
        </authorList>
    </citation>
    <scope>IDENTIFICATION</scope>
</reference>
<protein>
    <submittedName>
        <fullName evidence="1">Uncharacterized protein</fullName>
    </submittedName>
</protein>
<evidence type="ECO:0000313" key="1">
    <source>
        <dbReference type="RefSeq" id="XP_059606073.1"/>
    </source>
</evidence>
<dbReference type="AlphaFoldDB" id="A0AAJ8C010"/>